<sequence>MTGLWNRLFGLESKRLRALSRVSDGPMRRFLETPLPDIHADYRQADYVAIDLETTGLDPKRNQIVSFGWVQMNAERVALESHAHHVVNVVGDLPPESVVIHGVTDDMAQSAEPLEEILPLALEALAGRVMIAHYANIEIHFISAICEKLYGAPLVMPVVDTLFIEQRRLHNSSLTTGVGALRLAACRERYNLPRYRAHNAMIDALACGELFLAQMAHKQGLKPHDIPLKSLLR</sequence>
<keyword evidence="2" id="KW-0378">Hydrolase</keyword>
<dbReference type="OrthoDB" id="6193218at2"/>
<keyword evidence="6" id="KW-1185">Reference proteome</keyword>
<dbReference type="STRING" id="1434232.MAIT1_03124"/>
<keyword evidence="3 5" id="KW-0269">Exonuclease</keyword>
<dbReference type="AlphaFoldDB" id="A0A1Y2K6R5"/>
<keyword evidence="1" id="KW-0540">Nuclease</keyword>
<dbReference type="GO" id="GO:0008408">
    <property type="term" value="F:3'-5' exonuclease activity"/>
    <property type="evidence" value="ECO:0007669"/>
    <property type="project" value="TreeGrafter"/>
</dbReference>
<dbReference type="PANTHER" id="PTHR30231">
    <property type="entry name" value="DNA POLYMERASE III SUBUNIT EPSILON"/>
    <property type="match status" value="1"/>
</dbReference>
<protein>
    <submittedName>
        <fullName evidence="5">Putative DNA polymerase III subunit epsilon-like 3'-5' exonuclease</fullName>
    </submittedName>
</protein>
<dbReference type="SUPFAM" id="SSF53098">
    <property type="entry name" value="Ribonuclease H-like"/>
    <property type="match status" value="1"/>
</dbReference>
<dbReference type="GO" id="GO:0003676">
    <property type="term" value="F:nucleic acid binding"/>
    <property type="evidence" value="ECO:0007669"/>
    <property type="project" value="InterPro"/>
</dbReference>
<dbReference type="Proteomes" id="UP000194003">
    <property type="component" value="Unassembled WGS sequence"/>
</dbReference>
<proteinExistence type="predicted"/>
<evidence type="ECO:0000259" key="4">
    <source>
        <dbReference type="SMART" id="SM00479"/>
    </source>
</evidence>
<dbReference type="GO" id="GO:0006259">
    <property type="term" value="P:DNA metabolic process"/>
    <property type="evidence" value="ECO:0007669"/>
    <property type="project" value="UniProtKB-ARBA"/>
</dbReference>
<name>A0A1Y2K6R5_9PROT</name>
<feature type="domain" description="Exonuclease" evidence="4">
    <location>
        <begin position="46"/>
        <end position="220"/>
    </location>
</feature>
<dbReference type="PANTHER" id="PTHR30231:SF4">
    <property type="entry name" value="PROTEIN NEN2"/>
    <property type="match status" value="1"/>
</dbReference>
<dbReference type="GO" id="GO:0005829">
    <property type="term" value="C:cytosol"/>
    <property type="evidence" value="ECO:0007669"/>
    <property type="project" value="TreeGrafter"/>
</dbReference>
<accession>A0A1Y2K6R5</accession>
<dbReference type="SMART" id="SM00479">
    <property type="entry name" value="EXOIII"/>
    <property type="match status" value="1"/>
</dbReference>
<reference evidence="5 6" key="1">
    <citation type="journal article" date="2016" name="BMC Genomics">
        <title>Combined genomic and structural analyses of a cultured magnetotactic bacterium reveals its niche adaptation to a dynamic environment.</title>
        <authorList>
            <person name="Araujo A.C."/>
            <person name="Morillo V."/>
            <person name="Cypriano J."/>
            <person name="Teixeira L.C."/>
            <person name="Leao P."/>
            <person name="Lyra S."/>
            <person name="Almeida L.G."/>
            <person name="Bazylinski D.A."/>
            <person name="Vasconcellos A.T."/>
            <person name="Abreu F."/>
            <person name="Lins U."/>
        </authorList>
    </citation>
    <scope>NUCLEOTIDE SEQUENCE [LARGE SCALE GENOMIC DNA]</scope>
    <source>
        <strain evidence="5 6">IT-1</strain>
    </source>
</reference>
<dbReference type="EMBL" id="LVJN01000018">
    <property type="protein sequence ID" value="OSM04997.1"/>
    <property type="molecule type" value="Genomic_DNA"/>
</dbReference>
<comment type="caution">
    <text evidence="5">The sequence shown here is derived from an EMBL/GenBank/DDBJ whole genome shotgun (WGS) entry which is preliminary data.</text>
</comment>
<dbReference type="Gene3D" id="3.30.420.10">
    <property type="entry name" value="Ribonuclease H-like superfamily/Ribonuclease H"/>
    <property type="match status" value="1"/>
</dbReference>
<dbReference type="InterPro" id="IPR012337">
    <property type="entry name" value="RNaseH-like_sf"/>
</dbReference>
<evidence type="ECO:0000313" key="5">
    <source>
        <dbReference type="EMBL" id="OSM04997.1"/>
    </source>
</evidence>
<evidence type="ECO:0000256" key="2">
    <source>
        <dbReference type="ARBA" id="ARBA00022801"/>
    </source>
</evidence>
<organism evidence="5 6">
    <name type="scientific">Magnetofaba australis IT-1</name>
    <dbReference type="NCBI Taxonomy" id="1434232"/>
    <lineage>
        <taxon>Bacteria</taxon>
        <taxon>Pseudomonadati</taxon>
        <taxon>Pseudomonadota</taxon>
        <taxon>Magnetococcia</taxon>
        <taxon>Magnetococcales</taxon>
        <taxon>Magnetococcaceae</taxon>
        <taxon>Magnetofaba</taxon>
    </lineage>
</organism>
<evidence type="ECO:0000256" key="3">
    <source>
        <dbReference type="ARBA" id="ARBA00022839"/>
    </source>
</evidence>
<dbReference type="CDD" id="cd06127">
    <property type="entry name" value="DEDDh"/>
    <property type="match status" value="1"/>
</dbReference>
<dbReference type="RefSeq" id="WP_085441641.1">
    <property type="nucleotide sequence ID" value="NZ_LVJN01000018.1"/>
</dbReference>
<dbReference type="InterPro" id="IPR013520">
    <property type="entry name" value="Ribonucl_H"/>
</dbReference>
<evidence type="ECO:0000313" key="6">
    <source>
        <dbReference type="Proteomes" id="UP000194003"/>
    </source>
</evidence>
<dbReference type="Pfam" id="PF00929">
    <property type="entry name" value="RNase_T"/>
    <property type="match status" value="1"/>
</dbReference>
<evidence type="ECO:0000256" key="1">
    <source>
        <dbReference type="ARBA" id="ARBA00022722"/>
    </source>
</evidence>
<dbReference type="InterPro" id="IPR036397">
    <property type="entry name" value="RNaseH_sf"/>
</dbReference>
<gene>
    <name evidence="5" type="ORF">MAIT1_03124</name>
</gene>